<gene>
    <name evidence="3" type="ORF">H4Q32_029688</name>
</gene>
<name>A0ABQ8LB94_LABRO</name>
<keyword evidence="4" id="KW-1185">Reference proteome</keyword>
<feature type="region of interest" description="Disordered" evidence="1">
    <location>
        <begin position="27"/>
        <end position="66"/>
    </location>
</feature>
<evidence type="ECO:0000259" key="2">
    <source>
        <dbReference type="SMART" id="SM00597"/>
    </source>
</evidence>
<feature type="domain" description="TTF-type" evidence="2">
    <location>
        <begin position="84"/>
        <end position="169"/>
    </location>
</feature>
<dbReference type="SMART" id="SM00597">
    <property type="entry name" value="ZnF_TTF"/>
    <property type="match status" value="1"/>
</dbReference>
<dbReference type="InterPro" id="IPR012337">
    <property type="entry name" value="RNaseH-like_sf"/>
</dbReference>
<evidence type="ECO:0000313" key="3">
    <source>
        <dbReference type="EMBL" id="KAI2646931.1"/>
    </source>
</evidence>
<dbReference type="InterPro" id="IPR008906">
    <property type="entry name" value="HATC_C_dom"/>
</dbReference>
<proteinExistence type="predicted"/>
<accession>A0ABQ8LB94</accession>
<dbReference type="Proteomes" id="UP000830375">
    <property type="component" value="Unassembled WGS sequence"/>
</dbReference>
<sequence length="759" mass="85779">MDIRKWIKKKEPAATTIISDSELLSSVEVDSDSVGPLTPLTNTQPAKSKDSPSPSSVPEDLGKDKPVQVRLKQFPKKQQHKNDCKRSFSLNWYNEREWLEYSEQADSAFCFPCRKFGGSDSVFTSTGFNNWKHATDKAKGFHRHANSKEHLACMAIWKEQQLRFSTGKEISTLVNSDQLSRNHLYVSAIIDIIEFLVSNELPLRGAVDSVEDRGQAGSGLFLSLFDYTLRKNKELAQAFSTIPKNATYTSHDVQNDLIELMSTIVTEHIVKDVGESWFTVKVDGTKDPTGSENVSIVLRYVDQNCSVKERLLSMLTTDKCDALSLSNMVLEELADVGLDTGKILSQCYDGASVMSGSEGGMQKLIQNKLNREVPYIHCFNHQLHLVIVHAISSESAVADFFDVCNALYKFLRKPTVAAQYKGQKLKRLLDQRWTGHLDTVSVVLKSHDTLVEFLNEIATTRKGADIKLEAVGLHKAITEPAFKFLSCVMYKVLGLMDPPNRMLQAEQTDLMTAVQLIRSASSCIESLQSDAEFAKLWAESIKSSDDAVPTALKRQRQASKSLQDYNVNESVGQRESNIEQECKRLFFNIIDSILGEMSVRFSERNSQYMSALDALDPGSKNFLDAGKVKPLLDLTNTEMVESQFTVARQFWQTLCTDQDEKMTLVELLSNYSSVFQAMPVVLTALKHALTFGASTAMCENSFSTLKNVFSEHRRSMLHRRKVHLIKLAFENDLSRKFREEWKELLLRRFHSSKRRLQLY</sequence>
<evidence type="ECO:0000256" key="1">
    <source>
        <dbReference type="SAM" id="MobiDB-lite"/>
    </source>
</evidence>
<protein>
    <submittedName>
        <fullName evidence="3">Zinc finger MYM-type protein 1</fullName>
    </submittedName>
</protein>
<dbReference type="PANTHER" id="PTHR45749:SF37">
    <property type="entry name" value="OS05G0311600 PROTEIN"/>
    <property type="match status" value="1"/>
</dbReference>
<reference evidence="3 4" key="1">
    <citation type="submission" date="2022-01" db="EMBL/GenBank/DDBJ databases">
        <title>A high-quality chromosome-level genome assembly of rohu carp, Labeo rohita.</title>
        <authorList>
            <person name="Arick M.A. II"/>
            <person name="Hsu C.-Y."/>
            <person name="Magbanua Z."/>
            <person name="Pechanova O."/>
            <person name="Grover C."/>
            <person name="Miller E."/>
            <person name="Thrash A."/>
            <person name="Ezzel L."/>
            <person name="Alam S."/>
            <person name="Benzie J."/>
            <person name="Hamilton M."/>
            <person name="Karsi A."/>
            <person name="Lawrence M.L."/>
            <person name="Peterson D.G."/>
        </authorList>
    </citation>
    <scope>NUCLEOTIDE SEQUENCE [LARGE SCALE GENOMIC DNA]</scope>
    <source>
        <strain evidence="4">BAU-BD-2019</strain>
        <tissue evidence="3">Blood</tissue>
    </source>
</reference>
<dbReference type="InterPro" id="IPR006580">
    <property type="entry name" value="Znf_TTF"/>
</dbReference>
<comment type="caution">
    <text evidence="3">The sequence shown here is derived from an EMBL/GenBank/DDBJ whole genome shotgun (WGS) entry which is preliminary data.</text>
</comment>
<dbReference type="PANTHER" id="PTHR45749">
    <property type="match status" value="1"/>
</dbReference>
<evidence type="ECO:0000313" key="4">
    <source>
        <dbReference type="Proteomes" id="UP000830375"/>
    </source>
</evidence>
<organism evidence="3 4">
    <name type="scientific">Labeo rohita</name>
    <name type="common">Indian major carp</name>
    <name type="synonym">Cyprinus rohita</name>
    <dbReference type="NCBI Taxonomy" id="84645"/>
    <lineage>
        <taxon>Eukaryota</taxon>
        <taxon>Metazoa</taxon>
        <taxon>Chordata</taxon>
        <taxon>Craniata</taxon>
        <taxon>Vertebrata</taxon>
        <taxon>Euteleostomi</taxon>
        <taxon>Actinopterygii</taxon>
        <taxon>Neopterygii</taxon>
        <taxon>Teleostei</taxon>
        <taxon>Ostariophysi</taxon>
        <taxon>Cypriniformes</taxon>
        <taxon>Cyprinidae</taxon>
        <taxon>Labeoninae</taxon>
        <taxon>Labeonini</taxon>
        <taxon>Labeo</taxon>
    </lineage>
</organism>
<dbReference type="EMBL" id="JACTAM010000730">
    <property type="protein sequence ID" value="KAI2646931.1"/>
    <property type="molecule type" value="Genomic_DNA"/>
</dbReference>
<dbReference type="Pfam" id="PF14291">
    <property type="entry name" value="DUF4371"/>
    <property type="match status" value="1"/>
</dbReference>
<dbReference type="Pfam" id="PF05699">
    <property type="entry name" value="Dimer_Tnp_hAT"/>
    <property type="match status" value="1"/>
</dbReference>
<dbReference type="InterPro" id="IPR025398">
    <property type="entry name" value="DUF4371"/>
</dbReference>
<dbReference type="SUPFAM" id="SSF53098">
    <property type="entry name" value="Ribonuclease H-like"/>
    <property type="match status" value="1"/>
</dbReference>